<dbReference type="GO" id="GO:0051301">
    <property type="term" value="P:cell division"/>
    <property type="evidence" value="ECO:0007669"/>
    <property type="project" value="UniProtKB-KW"/>
</dbReference>
<dbReference type="HAMAP" id="MF_01808">
    <property type="entry name" value="Recomb_XerC_XerD"/>
    <property type="match status" value="1"/>
</dbReference>
<feature type="active site" evidence="9">
    <location>
        <position position="242"/>
    </location>
</feature>
<dbReference type="InterPro" id="IPR010998">
    <property type="entry name" value="Integrase_recombinase_N"/>
</dbReference>
<name>A0A3R6B021_9BACT</name>
<dbReference type="PANTHER" id="PTHR30349:SF81">
    <property type="entry name" value="TYROSINE RECOMBINASE XERC"/>
    <property type="match status" value="1"/>
</dbReference>
<dbReference type="InterPro" id="IPR011010">
    <property type="entry name" value="DNA_brk_join_enz"/>
</dbReference>
<evidence type="ECO:0000256" key="3">
    <source>
        <dbReference type="ARBA" id="ARBA00022618"/>
    </source>
</evidence>
<dbReference type="Pfam" id="PF00589">
    <property type="entry name" value="Phage_integrase"/>
    <property type="match status" value="1"/>
</dbReference>
<dbReference type="InterPro" id="IPR004107">
    <property type="entry name" value="Integrase_SAM-like_N"/>
</dbReference>
<feature type="domain" description="Tyr recombinase" evidence="10">
    <location>
        <begin position="104"/>
        <end position="287"/>
    </location>
</feature>
<comment type="similarity">
    <text evidence="9">Belongs to the 'phage' integrase family. XerC subfamily.</text>
</comment>
<dbReference type="NCBIfam" id="NF040815">
    <property type="entry name" value="recomb_XerA_Arch"/>
    <property type="match status" value="1"/>
</dbReference>
<keyword evidence="2 9" id="KW-0963">Cytoplasm</keyword>
<dbReference type="InterPro" id="IPR044068">
    <property type="entry name" value="CB"/>
</dbReference>
<dbReference type="InterPro" id="IPR050090">
    <property type="entry name" value="Tyrosine_recombinase_XerCD"/>
</dbReference>
<evidence type="ECO:0000256" key="6">
    <source>
        <dbReference type="ARBA" id="ARBA00023125"/>
    </source>
</evidence>
<evidence type="ECO:0000256" key="8">
    <source>
        <dbReference type="ARBA" id="ARBA00023306"/>
    </source>
</evidence>
<gene>
    <name evidence="9" type="primary">xerC</name>
    <name evidence="12" type="ORF">EP073_07365</name>
</gene>
<dbReference type="PROSITE" id="PS51898">
    <property type="entry name" value="TYR_RECOMBINASE"/>
    <property type="match status" value="1"/>
</dbReference>
<dbReference type="Gene3D" id="1.10.150.130">
    <property type="match status" value="1"/>
</dbReference>
<sequence length="300" mass="35053">MEKDKHTKAFESFLKYEYSASSNTVEAYVHDVKDFHQFTAGRDDPYSLKEVIGFMTELRIRGNSVETLLRRLSGLSTFFDFLIKEKELKVNPVTLVTKPKKWEKLPAFLDFSEVDELLRAPDVSTHLGFRDQIMLETMYSSGIRVSELVNIKLNDIDMKRGIFKVTGKGSKQRIVPFYESLREKMESYLTVRKEYFVKESDNGYLFLSRTGNKIDREYFWMLVKKYCEKTGIKKHVSPHTLRHSFATHMLTNGADLRTIQLFLGHSDLSTTEIYTHVTTDKARNIMNECHPRFSRNRGKQ</sequence>
<feature type="active site" evidence="9">
    <location>
        <position position="239"/>
    </location>
</feature>
<dbReference type="GO" id="GO:0003677">
    <property type="term" value="F:DNA binding"/>
    <property type="evidence" value="ECO:0007669"/>
    <property type="project" value="UniProtKB-UniRule"/>
</dbReference>
<evidence type="ECO:0000259" key="10">
    <source>
        <dbReference type="PROSITE" id="PS51898"/>
    </source>
</evidence>
<evidence type="ECO:0000256" key="2">
    <source>
        <dbReference type="ARBA" id="ARBA00022490"/>
    </source>
</evidence>
<evidence type="ECO:0000256" key="1">
    <source>
        <dbReference type="ARBA" id="ARBA00004496"/>
    </source>
</evidence>
<dbReference type="CDD" id="cd00798">
    <property type="entry name" value="INT_XerDC_C"/>
    <property type="match status" value="1"/>
</dbReference>
<dbReference type="PANTHER" id="PTHR30349">
    <property type="entry name" value="PHAGE INTEGRASE-RELATED"/>
    <property type="match status" value="1"/>
</dbReference>
<feature type="active site" evidence="9">
    <location>
        <position position="144"/>
    </location>
</feature>
<feature type="active site" evidence="9">
    <location>
        <position position="168"/>
    </location>
</feature>
<evidence type="ECO:0000313" key="12">
    <source>
        <dbReference type="EMBL" id="QAR34485.1"/>
    </source>
</evidence>
<dbReference type="KEGG" id="gtl:EP073_07365"/>
<evidence type="ECO:0000256" key="4">
    <source>
        <dbReference type="ARBA" id="ARBA00022829"/>
    </source>
</evidence>
<dbReference type="Proteomes" id="UP000287502">
    <property type="component" value="Chromosome"/>
</dbReference>
<dbReference type="InterPro" id="IPR013762">
    <property type="entry name" value="Integrase-like_cat_sf"/>
</dbReference>
<feature type="active site" evidence="9">
    <location>
        <position position="265"/>
    </location>
</feature>
<dbReference type="NCBIfam" id="NF001399">
    <property type="entry name" value="PRK00283.1"/>
    <property type="match status" value="1"/>
</dbReference>
<dbReference type="PROSITE" id="PS51900">
    <property type="entry name" value="CB"/>
    <property type="match status" value="1"/>
</dbReference>
<dbReference type="InterPro" id="IPR023009">
    <property type="entry name" value="Tyrosine_recombinase_XerC/XerD"/>
</dbReference>
<protein>
    <recommendedName>
        <fullName evidence="9">Tyrosine recombinase XerC</fullName>
    </recommendedName>
</protein>
<accession>A0A3R6B021</accession>
<evidence type="ECO:0000256" key="7">
    <source>
        <dbReference type="ARBA" id="ARBA00023172"/>
    </source>
</evidence>
<dbReference type="Gene3D" id="1.10.443.10">
    <property type="entry name" value="Intergrase catalytic core"/>
    <property type="match status" value="1"/>
</dbReference>
<dbReference type="InterPro" id="IPR002104">
    <property type="entry name" value="Integrase_catalytic"/>
</dbReference>
<proteinExistence type="inferred from homology"/>
<feature type="domain" description="Core-binding (CB)" evidence="11">
    <location>
        <begin position="4"/>
        <end position="83"/>
    </location>
</feature>
<evidence type="ECO:0000313" key="13">
    <source>
        <dbReference type="Proteomes" id="UP000287502"/>
    </source>
</evidence>
<dbReference type="EMBL" id="CP035108">
    <property type="protein sequence ID" value="QAR34485.1"/>
    <property type="molecule type" value="Genomic_DNA"/>
</dbReference>
<comment type="function">
    <text evidence="9">Site-specific tyrosine recombinase, which acts by catalyzing the cutting and rejoining of the recombining DNA molecules. The XerC-XerD complex is essential to convert dimers of the bacterial chromosome into monomers to permit their segregation at cell division. It also contributes to the segregational stability of plasmids.</text>
</comment>
<keyword evidence="13" id="KW-1185">Reference proteome</keyword>
<feature type="active site" description="O-(3'-phospho-DNA)-tyrosine intermediate" evidence="9">
    <location>
        <position position="274"/>
    </location>
</feature>
<comment type="subcellular location">
    <subcellularLocation>
        <location evidence="1 9">Cytoplasm</location>
    </subcellularLocation>
</comment>
<keyword evidence="3 9" id="KW-0132">Cell division</keyword>
<evidence type="ECO:0000259" key="11">
    <source>
        <dbReference type="PROSITE" id="PS51900"/>
    </source>
</evidence>
<dbReference type="RefSeq" id="WP_128467790.1">
    <property type="nucleotide sequence ID" value="NZ_CP035108.1"/>
</dbReference>
<dbReference type="GO" id="GO:0009037">
    <property type="term" value="F:tyrosine-based site-specific recombinase activity"/>
    <property type="evidence" value="ECO:0007669"/>
    <property type="project" value="UniProtKB-UniRule"/>
</dbReference>
<evidence type="ECO:0000256" key="5">
    <source>
        <dbReference type="ARBA" id="ARBA00022908"/>
    </source>
</evidence>
<keyword evidence="5 9" id="KW-0229">DNA integration</keyword>
<dbReference type="GO" id="GO:0006313">
    <property type="term" value="P:DNA transposition"/>
    <property type="evidence" value="ECO:0007669"/>
    <property type="project" value="UniProtKB-UniRule"/>
</dbReference>
<keyword evidence="6 9" id="KW-0238">DNA-binding</keyword>
<keyword evidence="7 9" id="KW-0233">DNA recombination</keyword>
<evidence type="ECO:0000256" key="9">
    <source>
        <dbReference type="HAMAP-Rule" id="MF_01808"/>
    </source>
</evidence>
<dbReference type="OrthoDB" id="9801717at2"/>
<reference evidence="12 13" key="1">
    <citation type="submission" date="2019-01" db="EMBL/GenBank/DDBJ databases">
        <title>Geovibrio thiophilus DSM 11263, complete genome.</title>
        <authorList>
            <person name="Spring S."/>
            <person name="Bunk B."/>
            <person name="Sproer C."/>
        </authorList>
    </citation>
    <scope>NUCLEOTIDE SEQUENCE [LARGE SCALE GENOMIC DNA]</scope>
    <source>
        <strain evidence="12 13">DSM 11263</strain>
    </source>
</reference>
<organism evidence="12 13">
    <name type="scientific">Geovibrio thiophilus</name>
    <dbReference type="NCBI Taxonomy" id="139438"/>
    <lineage>
        <taxon>Bacteria</taxon>
        <taxon>Pseudomonadati</taxon>
        <taxon>Deferribacterota</taxon>
        <taxon>Deferribacteres</taxon>
        <taxon>Deferribacterales</taxon>
        <taxon>Geovibrionaceae</taxon>
        <taxon>Geovibrio</taxon>
    </lineage>
</organism>
<dbReference type="AlphaFoldDB" id="A0A3R6B021"/>
<keyword evidence="8 9" id="KW-0131">Cell cycle</keyword>
<comment type="subunit">
    <text evidence="9">Forms a cyclic heterotetrameric complex composed of two molecules of XerC and two molecules of XerD.</text>
</comment>
<dbReference type="Pfam" id="PF02899">
    <property type="entry name" value="Phage_int_SAM_1"/>
    <property type="match status" value="1"/>
</dbReference>
<dbReference type="GO" id="GO:0005737">
    <property type="term" value="C:cytoplasm"/>
    <property type="evidence" value="ECO:0007669"/>
    <property type="project" value="UniProtKB-SubCell"/>
</dbReference>
<dbReference type="GO" id="GO:0007059">
    <property type="term" value="P:chromosome segregation"/>
    <property type="evidence" value="ECO:0007669"/>
    <property type="project" value="UniProtKB-UniRule"/>
</dbReference>
<dbReference type="SUPFAM" id="SSF56349">
    <property type="entry name" value="DNA breaking-rejoining enzymes"/>
    <property type="match status" value="1"/>
</dbReference>
<keyword evidence="4 9" id="KW-0159">Chromosome partition</keyword>